<reference evidence="2" key="1">
    <citation type="submission" date="2022-10" db="EMBL/GenBank/DDBJ databases">
        <title>Culturing micro-colonial fungi from biological soil crusts in the Mojave desert and describing Neophaeococcomyces mojavensis, and introducing the new genera and species Taxawa tesnikishii.</title>
        <authorList>
            <person name="Kurbessoian T."/>
            <person name="Stajich J.E."/>
        </authorList>
    </citation>
    <scope>NUCLEOTIDE SEQUENCE</scope>
    <source>
        <strain evidence="2">TK_35</strain>
    </source>
</reference>
<gene>
    <name evidence="2" type="ORF">H2204_000861</name>
</gene>
<accession>A0AA38YE90</accession>
<organism evidence="2 3">
    <name type="scientific">Knufia peltigerae</name>
    <dbReference type="NCBI Taxonomy" id="1002370"/>
    <lineage>
        <taxon>Eukaryota</taxon>
        <taxon>Fungi</taxon>
        <taxon>Dikarya</taxon>
        <taxon>Ascomycota</taxon>
        <taxon>Pezizomycotina</taxon>
        <taxon>Eurotiomycetes</taxon>
        <taxon>Chaetothyriomycetidae</taxon>
        <taxon>Chaetothyriales</taxon>
        <taxon>Trichomeriaceae</taxon>
        <taxon>Knufia</taxon>
    </lineage>
</organism>
<feature type="region of interest" description="Disordered" evidence="1">
    <location>
        <begin position="43"/>
        <end position="71"/>
    </location>
</feature>
<evidence type="ECO:0000256" key="1">
    <source>
        <dbReference type="SAM" id="MobiDB-lite"/>
    </source>
</evidence>
<name>A0AA38YE90_9EURO</name>
<dbReference type="Proteomes" id="UP001172681">
    <property type="component" value="Unassembled WGS sequence"/>
</dbReference>
<dbReference type="AlphaFoldDB" id="A0AA38YE90"/>
<proteinExistence type="predicted"/>
<comment type="caution">
    <text evidence="2">The sequence shown here is derived from an EMBL/GenBank/DDBJ whole genome shotgun (WGS) entry which is preliminary data.</text>
</comment>
<protein>
    <submittedName>
        <fullName evidence="2">Uncharacterized protein</fullName>
    </submittedName>
</protein>
<keyword evidence="3" id="KW-1185">Reference proteome</keyword>
<sequence>MQTLSWPESKFLKWAKSDVDKAVAAAEEDLAFLDHVSQQSVTSNGAQDTFEASMENGRVSEQNSETLDEFETDDNDVLCQRYTSTGNRLTIAKLADAISAFDADIFRLMPFRKQMPFRPS</sequence>
<evidence type="ECO:0000313" key="2">
    <source>
        <dbReference type="EMBL" id="KAJ9646198.1"/>
    </source>
</evidence>
<dbReference type="EMBL" id="JAPDRN010000003">
    <property type="protein sequence ID" value="KAJ9646198.1"/>
    <property type="molecule type" value="Genomic_DNA"/>
</dbReference>
<evidence type="ECO:0000313" key="3">
    <source>
        <dbReference type="Proteomes" id="UP001172681"/>
    </source>
</evidence>